<dbReference type="Proteomes" id="UP000030766">
    <property type="component" value="Unassembled WGS sequence"/>
</dbReference>
<reference evidence="1" key="1">
    <citation type="submission" date="2011-06" db="EMBL/GenBank/DDBJ databases">
        <title>The Genome Sequence of Fusarium oxysporum Fo47.</title>
        <authorList>
            <consortium name="The Broad Institute Genome Sequencing Platform"/>
            <person name="Ma L.-J."/>
            <person name="Gale L.R."/>
            <person name="Schwartz D.C."/>
            <person name="Zhou S."/>
            <person name="Corby-Kistler H."/>
            <person name="Young S.K."/>
            <person name="Zeng Q."/>
            <person name="Gargeya S."/>
            <person name="Fitzgerald M."/>
            <person name="Haas B."/>
            <person name="Abouelleil A."/>
            <person name="Alvarado L."/>
            <person name="Arachchi H.M."/>
            <person name="Berlin A."/>
            <person name="Brown A."/>
            <person name="Chapman S.B."/>
            <person name="Chen Z."/>
            <person name="Dunbar C."/>
            <person name="Freedman E."/>
            <person name="Gearin G."/>
            <person name="Gellesch M."/>
            <person name="Goldberg J."/>
            <person name="Griggs A."/>
            <person name="Gujja S."/>
            <person name="Heiman D."/>
            <person name="Howarth C."/>
            <person name="Larson L."/>
            <person name="Lui A."/>
            <person name="MacDonald P.J.P."/>
            <person name="Mehta T."/>
            <person name="Montmayeur A."/>
            <person name="Murphy C."/>
            <person name="Neiman D."/>
            <person name="Pearson M."/>
            <person name="Priest M."/>
            <person name="Roberts A."/>
            <person name="Saif S."/>
            <person name="Shea T."/>
            <person name="Shenoy N."/>
            <person name="Sisk P."/>
            <person name="Stolte C."/>
            <person name="Sykes S."/>
            <person name="Wortman J."/>
            <person name="Nusbaum C."/>
            <person name="Birren B."/>
        </authorList>
    </citation>
    <scope>NUCLEOTIDE SEQUENCE [LARGE SCALE GENOMIC DNA]</scope>
    <source>
        <strain evidence="1">Fo47</strain>
    </source>
</reference>
<reference evidence="1" key="2">
    <citation type="submission" date="2012-06" db="EMBL/GenBank/DDBJ databases">
        <title>Annotation of the Genome Sequence of Fusarium oxysporum Fo47.</title>
        <authorList>
            <consortium name="The Broad Institute Genomics Platform"/>
            <person name="Ma L.-J."/>
            <person name="Corby-Kistler H."/>
            <person name="Broz K."/>
            <person name="Gale L.R."/>
            <person name="Jonkers W."/>
            <person name="O'Donnell K."/>
            <person name="Ploetz R."/>
            <person name="Steinberg C."/>
            <person name="Schwartz D.C."/>
            <person name="VanEtten H."/>
            <person name="Zhou S."/>
            <person name="Young S.K."/>
            <person name="Zeng Q."/>
            <person name="Gargeya S."/>
            <person name="Fitzgerald M."/>
            <person name="Abouelleil A."/>
            <person name="Alvarado L."/>
            <person name="Chapman S.B."/>
            <person name="Gainer-Dewar J."/>
            <person name="Goldberg J."/>
            <person name="Griggs A."/>
            <person name="Gujja S."/>
            <person name="Hansen M."/>
            <person name="Howarth C."/>
            <person name="Imamovic A."/>
            <person name="Ireland A."/>
            <person name="Larimer J."/>
            <person name="McCowan C."/>
            <person name="Murphy C."/>
            <person name="Pearson M."/>
            <person name="Poon T.W."/>
            <person name="Priest M."/>
            <person name="Roberts A."/>
            <person name="Saif S."/>
            <person name="Shea T."/>
            <person name="Sykes S."/>
            <person name="Wortman J."/>
            <person name="Nusbaum C."/>
            <person name="Birren B."/>
        </authorList>
    </citation>
    <scope>NUCLEOTIDE SEQUENCE</scope>
    <source>
        <strain evidence="1">Fo47</strain>
    </source>
</reference>
<sequence length="81" mass="9006">MTPLRTTWSINRRSFITAEASSVPMIACTANTASVATKNGSISCVNLQAEEVRVLVKIRDNEFDRRMKEALTKCEERGVDS</sequence>
<evidence type="ECO:0000313" key="1">
    <source>
        <dbReference type="EMBL" id="EWZ44066.1"/>
    </source>
</evidence>
<organism evidence="1">
    <name type="scientific">Fusarium oxysporum Fo47</name>
    <dbReference type="NCBI Taxonomy" id="660027"/>
    <lineage>
        <taxon>Eukaryota</taxon>
        <taxon>Fungi</taxon>
        <taxon>Dikarya</taxon>
        <taxon>Ascomycota</taxon>
        <taxon>Pezizomycotina</taxon>
        <taxon>Sordariomycetes</taxon>
        <taxon>Hypocreomycetidae</taxon>
        <taxon>Hypocreales</taxon>
        <taxon>Nectriaceae</taxon>
        <taxon>Fusarium</taxon>
        <taxon>Fusarium oxysporum species complex</taxon>
    </lineage>
</organism>
<accession>W9KI42</accession>
<proteinExistence type="predicted"/>
<gene>
    <name evidence="1" type="ORF">FOZG_05023</name>
</gene>
<protein>
    <submittedName>
        <fullName evidence="1">Uncharacterized protein</fullName>
    </submittedName>
</protein>
<dbReference type="AlphaFoldDB" id="W9KI42"/>
<name>W9KI42_FUSOX</name>
<dbReference type="HOGENOM" id="CLU_2573954_0_0_1"/>
<dbReference type="VEuPathDB" id="FungiDB:FOZG_05023"/>
<dbReference type="EMBL" id="JH717898">
    <property type="protein sequence ID" value="EWZ44066.1"/>
    <property type="molecule type" value="Genomic_DNA"/>
</dbReference>